<name>A0AAD3H6V8_9STRA</name>
<dbReference type="AlphaFoldDB" id="A0AAD3H6V8"/>
<dbReference type="Proteomes" id="UP001054902">
    <property type="component" value="Unassembled WGS sequence"/>
</dbReference>
<reference evidence="1 2" key="1">
    <citation type="journal article" date="2021" name="Sci. Rep.">
        <title>The genome of the diatom Chaetoceros tenuissimus carries an ancient integrated fragment of an extant virus.</title>
        <authorList>
            <person name="Hongo Y."/>
            <person name="Kimura K."/>
            <person name="Takaki Y."/>
            <person name="Yoshida Y."/>
            <person name="Baba S."/>
            <person name="Kobayashi G."/>
            <person name="Nagasaki K."/>
            <person name="Hano T."/>
            <person name="Tomaru Y."/>
        </authorList>
    </citation>
    <scope>NUCLEOTIDE SEQUENCE [LARGE SCALE GENOMIC DNA]</scope>
    <source>
        <strain evidence="1 2">NIES-3715</strain>
    </source>
</reference>
<dbReference type="EMBL" id="BLLK01000046">
    <property type="protein sequence ID" value="GFH52817.1"/>
    <property type="molecule type" value="Genomic_DNA"/>
</dbReference>
<gene>
    <name evidence="1" type="ORF">CTEN210_09293</name>
</gene>
<evidence type="ECO:0000313" key="2">
    <source>
        <dbReference type="Proteomes" id="UP001054902"/>
    </source>
</evidence>
<keyword evidence="2" id="KW-1185">Reference proteome</keyword>
<comment type="caution">
    <text evidence="1">The sequence shown here is derived from an EMBL/GenBank/DDBJ whole genome shotgun (WGS) entry which is preliminary data.</text>
</comment>
<organism evidence="1 2">
    <name type="scientific">Chaetoceros tenuissimus</name>
    <dbReference type="NCBI Taxonomy" id="426638"/>
    <lineage>
        <taxon>Eukaryota</taxon>
        <taxon>Sar</taxon>
        <taxon>Stramenopiles</taxon>
        <taxon>Ochrophyta</taxon>
        <taxon>Bacillariophyta</taxon>
        <taxon>Coscinodiscophyceae</taxon>
        <taxon>Chaetocerotophycidae</taxon>
        <taxon>Chaetocerotales</taxon>
        <taxon>Chaetocerotaceae</taxon>
        <taxon>Chaetoceros</taxon>
    </lineage>
</organism>
<protein>
    <submittedName>
        <fullName evidence="1">Uncharacterized protein</fullName>
    </submittedName>
</protein>
<sequence>MSSYSLRMELAAISFAAFVVLGAILYSSTIIYSNVSRDHPALAHPPGLRLAPINLFLGPQCKWRTPTYDVPQNIDFHKTVVAGFPSEENNVIHLMEALIGFESKSDQDFEHLGMSNHPLITTNYPHHDDGIWSWKDAGDQVILMIKNIRTAMIEYHNILWDISHTKTWVDASLQLSHLYSEKLPIEEYLEWRDSRLIEEIHWYGWFIDYWMEGGLKRDVFTHKITTSEHWDMLMMPKIYTKAEVDYNAVIGNKKIVPTSDFHCDSDNGQISTGCEPIAVISFEKLQDEIEGPDENSKIANALFKNKKMTRWLRTKETWTCLWEEVILNKRHPKALQKTSDHIESEYHFSVDVLQEMIDELNRLISKYSSEEWQRKESANRIVDLLIEHRSELEFEMDEVRSGERLLTVNDFLGPKERQRRRKSRNKGIFQNLNTKKDYSEMFQHMERLILDVKQRRIKSETIYMDEQRRMKTSMP</sequence>
<proteinExistence type="predicted"/>
<evidence type="ECO:0000313" key="1">
    <source>
        <dbReference type="EMBL" id="GFH52817.1"/>
    </source>
</evidence>
<accession>A0AAD3H6V8</accession>